<keyword evidence="3" id="KW-0813">Transport</keyword>
<dbReference type="GO" id="GO:0005886">
    <property type="term" value="C:plasma membrane"/>
    <property type="evidence" value="ECO:0007669"/>
    <property type="project" value="UniProtKB-SubCell"/>
</dbReference>
<dbReference type="AlphaFoldDB" id="A0A653IIF5"/>
<feature type="transmembrane region" description="Helical" evidence="7">
    <location>
        <begin position="129"/>
        <end position="151"/>
    </location>
</feature>
<dbReference type="SUPFAM" id="SSF103473">
    <property type="entry name" value="MFS general substrate transporter"/>
    <property type="match status" value="1"/>
</dbReference>
<keyword evidence="10" id="KW-1185">Reference proteome</keyword>
<keyword evidence="4 7" id="KW-0812">Transmembrane</keyword>
<protein>
    <submittedName>
        <fullName evidence="9">Major facilitator superfamily MFS_1</fullName>
    </submittedName>
</protein>
<dbReference type="PANTHER" id="PTHR23514">
    <property type="entry name" value="BYPASS OF STOP CODON PROTEIN 6"/>
    <property type="match status" value="1"/>
</dbReference>
<dbReference type="PANTHER" id="PTHR23514:SF3">
    <property type="entry name" value="BYPASS OF STOP CODON PROTEIN 6"/>
    <property type="match status" value="1"/>
</dbReference>
<evidence type="ECO:0000256" key="7">
    <source>
        <dbReference type="SAM" id="Phobius"/>
    </source>
</evidence>
<name>A0A653IIF5_9BACL</name>
<feature type="transmembrane region" description="Helical" evidence="7">
    <location>
        <begin position="96"/>
        <end position="117"/>
    </location>
</feature>
<dbReference type="InterPro" id="IPR036259">
    <property type="entry name" value="MFS_trans_sf"/>
</dbReference>
<dbReference type="EMBL" id="CABWKQ010000058">
    <property type="protein sequence ID" value="VWX38711.1"/>
    <property type="molecule type" value="Genomic_DNA"/>
</dbReference>
<dbReference type="Proteomes" id="UP000439752">
    <property type="component" value="Unassembled WGS sequence"/>
</dbReference>
<feature type="transmembrane region" description="Helical" evidence="7">
    <location>
        <begin position="72"/>
        <end position="90"/>
    </location>
</feature>
<reference evidence="9 10" key="1">
    <citation type="submission" date="2019-10" db="EMBL/GenBank/DDBJ databases">
        <authorList>
            <person name="Karimi E."/>
        </authorList>
    </citation>
    <scope>NUCLEOTIDE SEQUENCE [LARGE SCALE GENOMIC DNA]</scope>
    <source>
        <strain evidence="9">Exiguobacterium sp. 9Y</strain>
    </source>
</reference>
<dbReference type="PROSITE" id="PS50850">
    <property type="entry name" value="MFS"/>
    <property type="match status" value="1"/>
</dbReference>
<organism evidence="9 10">
    <name type="scientific">Exiguobacterium oxidotolerans</name>
    <dbReference type="NCBI Taxonomy" id="223958"/>
    <lineage>
        <taxon>Bacteria</taxon>
        <taxon>Bacillati</taxon>
        <taxon>Bacillota</taxon>
        <taxon>Bacilli</taxon>
        <taxon>Bacillales</taxon>
        <taxon>Bacillales Family XII. Incertae Sedis</taxon>
        <taxon>Exiguobacterium</taxon>
    </lineage>
</organism>
<evidence type="ECO:0000256" key="1">
    <source>
        <dbReference type="ARBA" id="ARBA00004651"/>
    </source>
</evidence>
<proteinExistence type="inferred from homology"/>
<evidence type="ECO:0000256" key="4">
    <source>
        <dbReference type="ARBA" id="ARBA00022692"/>
    </source>
</evidence>
<feature type="transmembrane region" description="Helical" evidence="7">
    <location>
        <begin position="247"/>
        <end position="266"/>
    </location>
</feature>
<dbReference type="GO" id="GO:0022857">
    <property type="term" value="F:transmembrane transporter activity"/>
    <property type="evidence" value="ECO:0007669"/>
    <property type="project" value="InterPro"/>
</dbReference>
<dbReference type="InterPro" id="IPR051788">
    <property type="entry name" value="MFS_Transporter"/>
</dbReference>
<keyword evidence="6 7" id="KW-0472">Membrane</keyword>
<gene>
    <name evidence="9" type="ORF">EXIGUO9Y_80039</name>
</gene>
<comment type="similarity">
    <text evidence="2">Belongs to the major facilitator superfamily.</text>
</comment>
<evidence type="ECO:0000256" key="2">
    <source>
        <dbReference type="ARBA" id="ARBA00008335"/>
    </source>
</evidence>
<feature type="transmembrane region" description="Helical" evidence="7">
    <location>
        <begin position="348"/>
        <end position="375"/>
    </location>
</feature>
<feature type="transmembrane region" description="Helical" evidence="7">
    <location>
        <begin position="157"/>
        <end position="180"/>
    </location>
</feature>
<feature type="transmembrane region" description="Helical" evidence="7">
    <location>
        <begin position="41"/>
        <end position="60"/>
    </location>
</feature>
<accession>A0A653IIF5</accession>
<feature type="transmembrane region" description="Helical" evidence="7">
    <location>
        <begin position="204"/>
        <end position="227"/>
    </location>
</feature>
<evidence type="ECO:0000256" key="3">
    <source>
        <dbReference type="ARBA" id="ARBA00022448"/>
    </source>
</evidence>
<keyword evidence="5 7" id="KW-1133">Transmembrane helix</keyword>
<sequence length="392" mass="42172">MSGILLLSIIYLAFISLGLPDALLGVAWPVMRTEFGADLEVAGWLFMTIAGGTIISSLFSGRILTRFETGQVTAFCAAITASSLLGFYVAPSLIWLFLLSIPLGLGAGVVDAALNHFVATRYKAHHMNWLHCFWGVGATTGPLIMAAMMSASGDWRSGYLTVALTQFGLALLLLLSLPLWRQAPVAVSDVPDDLSLTDTPSKRLVGLPFALASFVLYCGAEALIGLWGSSYLVQVKSFSVQTAATWISVYYGSITIGRFLSGFLSLRMTNRQLIRTGQGTALVGSLLFFIPVNGLMLTGFILIGLGLAPIYPAMLHETPVRFGRDAAKRLMGIQMAFAYSGSTFLPPLFGLLASLLTLQLFPVTGFLMILLLLLCSERLNRVLAKRALSRAS</sequence>
<dbReference type="RefSeq" id="WP_159172568.1">
    <property type="nucleotide sequence ID" value="NZ_LR732308.1"/>
</dbReference>
<evidence type="ECO:0000313" key="9">
    <source>
        <dbReference type="EMBL" id="VWX38711.1"/>
    </source>
</evidence>
<evidence type="ECO:0000256" key="6">
    <source>
        <dbReference type="ARBA" id="ARBA00023136"/>
    </source>
</evidence>
<dbReference type="Gene3D" id="1.20.1250.20">
    <property type="entry name" value="MFS general substrate transporter like domains"/>
    <property type="match status" value="2"/>
</dbReference>
<dbReference type="InterPro" id="IPR011701">
    <property type="entry name" value="MFS"/>
</dbReference>
<comment type="subcellular location">
    <subcellularLocation>
        <location evidence="1">Cell membrane</location>
        <topology evidence="1">Multi-pass membrane protein</topology>
    </subcellularLocation>
</comment>
<feature type="domain" description="Major facilitator superfamily (MFS) profile" evidence="8">
    <location>
        <begin position="6"/>
        <end position="377"/>
    </location>
</feature>
<feature type="transmembrane region" description="Helical" evidence="7">
    <location>
        <begin position="286"/>
        <end position="311"/>
    </location>
</feature>
<dbReference type="Pfam" id="PF07690">
    <property type="entry name" value="MFS_1"/>
    <property type="match status" value="1"/>
</dbReference>
<evidence type="ECO:0000313" key="10">
    <source>
        <dbReference type="Proteomes" id="UP000439752"/>
    </source>
</evidence>
<evidence type="ECO:0000256" key="5">
    <source>
        <dbReference type="ARBA" id="ARBA00022989"/>
    </source>
</evidence>
<dbReference type="InterPro" id="IPR020846">
    <property type="entry name" value="MFS_dom"/>
</dbReference>
<evidence type="ECO:0000259" key="8">
    <source>
        <dbReference type="PROSITE" id="PS50850"/>
    </source>
</evidence>